<dbReference type="GO" id="GO:0005975">
    <property type="term" value="P:carbohydrate metabolic process"/>
    <property type="evidence" value="ECO:0007669"/>
    <property type="project" value="InterPro"/>
</dbReference>
<dbReference type="PANTHER" id="PTHR42732">
    <property type="entry name" value="BETA-GALACTOSIDASE"/>
    <property type="match status" value="1"/>
</dbReference>
<keyword evidence="7" id="KW-1185">Reference proteome</keyword>
<protein>
    <recommendedName>
        <fullName evidence="8">Glycosyl hydrolases family 2 sugar binding domain-containing protein</fullName>
    </recommendedName>
</protein>
<comment type="caution">
    <text evidence="6">The sequence shown here is derived from an EMBL/GenBank/DDBJ whole genome shotgun (WGS) entry which is preliminary data.</text>
</comment>
<dbReference type="AlphaFoldDB" id="A0A2D0AX18"/>
<keyword evidence="3" id="KW-0326">Glycosidase</keyword>
<gene>
    <name evidence="6" type="ORF">B5D80_04150</name>
</gene>
<dbReference type="InterPro" id="IPR008979">
    <property type="entry name" value="Galactose-bd-like_sf"/>
</dbReference>
<dbReference type="GO" id="GO:0004553">
    <property type="term" value="F:hydrolase activity, hydrolyzing O-glycosyl compounds"/>
    <property type="evidence" value="ECO:0007669"/>
    <property type="project" value="InterPro"/>
</dbReference>
<dbReference type="InterPro" id="IPR006102">
    <property type="entry name" value="Ig-like_GH2"/>
</dbReference>
<dbReference type="Pfam" id="PF02837">
    <property type="entry name" value="Glyco_hydro_2_N"/>
    <property type="match status" value="1"/>
</dbReference>
<dbReference type="PANTHER" id="PTHR42732:SF1">
    <property type="entry name" value="BETA-MANNOSIDASE"/>
    <property type="match status" value="1"/>
</dbReference>
<evidence type="ECO:0000256" key="2">
    <source>
        <dbReference type="ARBA" id="ARBA00022801"/>
    </source>
</evidence>
<accession>A0A2D0AX18</accession>
<dbReference type="InterPro" id="IPR013783">
    <property type="entry name" value="Ig-like_fold"/>
</dbReference>
<evidence type="ECO:0008006" key="8">
    <source>
        <dbReference type="Google" id="ProtNLM"/>
    </source>
</evidence>
<comment type="similarity">
    <text evidence="1">Belongs to the glycosyl hydrolase 2 family.</text>
</comment>
<keyword evidence="2" id="KW-0378">Hydrolase</keyword>
<evidence type="ECO:0000256" key="3">
    <source>
        <dbReference type="ARBA" id="ARBA00023295"/>
    </source>
</evidence>
<evidence type="ECO:0000259" key="4">
    <source>
        <dbReference type="Pfam" id="PF00703"/>
    </source>
</evidence>
<dbReference type="Gene3D" id="2.60.120.260">
    <property type="entry name" value="Galactose-binding domain-like"/>
    <property type="match status" value="1"/>
</dbReference>
<evidence type="ECO:0000259" key="5">
    <source>
        <dbReference type="Pfam" id="PF02837"/>
    </source>
</evidence>
<dbReference type="InterPro" id="IPR036156">
    <property type="entry name" value="Beta-gal/glucu_dom_sf"/>
</dbReference>
<dbReference type="InterPro" id="IPR051913">
    <property type="entry name" value="GH2_Domain-Containing"/>
</dbReference>
<evidence type="ECO:0000313" key="7">
    <source>
        <dbReference type="Proteomes" id="UP000197174"/>
    </source>
</evidence>
<dbReference type="Proteomes" id="UP000197174">
    <property type="component" value="Unassembled WGS sequence"/>
</dbReference>
<dbReference type="Gene3D" id="2.60.40.10">
    <property type="entry name" value="Immunoglobulins"/>
    <property type="match status" value="1"/>
</dbReference>
<name>A0A2D0AX18_9ACTN</name>
<dbReference type="OrthoDB" id="9762066at2"/>
<feature type="domain" description="Glycosyl hydrolases family 2 sugar binding" evidence="5">
    <location>
        <begin position="1"/>
        <end position="64"/>
    </location>
</feature>
<proteinExistence type="inferred from homology"/>
<dbReference type="InterPro" id="IPR006104">
    <property type="entry name" value="Glyco_hydro_2_N"/>
</dbReference>
<sequence length="268" mass="28954">MWVNGTRAGTHRGGFTGFTVDITNALRTGDNVLAVRVDNGWRADLAPRTGDHQFSGGIYRDVFLNVTNNVHVAWYGTFVTTPALTNPTWDTSNAAYYRNIDPSQYPSETDLRANLAARRSNVRVQTEVRNDNASPIDVYARQEVRRQGSNTVLATFISPVRTLGAAASTTLDALSGTLSNTAAMVQGLDLWAPNNPALYTVTTSLVTDTTADGVIGSGTVVDTYRATFGFRSAQWKVDGFSLNGTKTLLFAAISRRCRSSSTTGRSQG</sequence>
<reference evidence="6 7" key="1">
    <citation type="submission" date="2017-03" db="EMBL/GenBank/DDBJ databases">
        <title>Whole genome sequence of Micromonospora wenchangensis, isolated from mangrove soil.</title>
        <authorList>
            <person name="Yang H."/>
        </authorList>
    </citation>
    <scope>NUCLEOTIDE SEQUENCE [LARGE SCALE GENOMIC DNA]</scope>
    <source>
        <strain evidence="6 7">CCTCC AA 2012002</strain>
    </source>
</reference>
<dbReference type="SUPFAM" id="SSF49785">
    <property type="entry name" value="Galactose-binding domain-like"/>
    <property type="match status" value="1"/>
</dbReference>
<evidence type="ECO:0000313" key="6">
    <source>
        <dbReference type="EMBL" id="OWV11493.1"/>
    </source>
</evidence>
<feature type="domain" description="Glycoside hydrolase family 2 immunoglobulin-like beta-sandwich" evidence="4">
    <location>
        <begin position="113"/>
        <end position="231"/>
    </location>
</feature>
<dbReference type="EMBL" id="MZMV01000005">
    <property type="protein sequence ID" value="OWV11493.1"/>
    <property type="molecule type" value="Genomic_DNA"/>
</dbReference>
<dbReference type="Pfam" id="PF00703">
    <property type="entry name" value="Glyco_hydro_2"/>
    <property type="match status" value="1"/>
</dbReference>
<organism evidence="6 7">
    <name type="scientific">Micromonospora wenchangensis</name>
    <dbReference type="NCBI Taxonomy" id="1185415"/>
    <lineage>
        <taxon>Bacteria</taxon>
        <taxon>Bacillati</taxon>
        <taxon>Actinomycetota</taxon>
        <taxon>Actinomycetes</taxon>
        <taxon>Micromonosporales</taxon>
        <taxon>Micromonosporaceae</taxon>
        <taxon>Micromonospora</taxon>
    </lineage>
</organism>
<dbReference type="SUPFAM" id="SSF49303">
    <property type="entry name" value="beta-Galactosidase/glucuronidase domain"/>
    <property type="match status" value="1"/>
</dbReference>
<evidence type="ECO:0000256" key="1">
    <source>
        <dbReference type="ARBA" id="ARBA00007401"/>
    </source>
</evidence>